<evidence type="ECO:0000313" key="7">
    <source>
        <dbReference type="Proteomes" id="UP000237438"/>
    </source>
</evidence>
<evidence type="ECO:0000256" key="3">
    <source>
        <dbReference type="RuleBase" id="RU003616"/>
    </source>
</evidence>
<dbReference type="InterPro" id="IPR031107">
    <property type="entry name" value="Small_HSP"/>
</dbReference>
<dbReference type="PANTHER" id="PTHR11527">
    <property type="entry name" value="HEAT-SHOCK PROTEIN 20 FAMILY MEMBER"/>
    <property type="match status" value="1"/>
</dbReference>
<protein>
    <recommendedName>
        <fullName evidence="5">SHSP domain-containing protein</fullName>
    </recommendedName>
</protein>
<name>A0A2S4PY85_9PEZI</name>
<comment type="similarity">
    <text evidence="2 3">Belongs to the small heat shock protein (HSP20) family.</text>
</comment>
<feature type="compositionally biased region" description="Basic and acidic residues" evidence="4">
    <location>
        <begin position="11"/>
        <end position="29"/>
    </location>
</feature>
<evidence type="ECO:0000256" key="4">
    <source>
        <dbReference type="SAM" id="MobiDB-lite"/>
    </source>
</evidence>
<organism evidence="6 7">
    <name type="scientific">Erysiphe pulchra</name>
    <dbReference type="NCBI Taxonomy" id="225359"/>
    <lineage>
        <taxon>Eukaryota</taxon>
        <taxon>Fungi</taxon>
        <taxon>Dikarya</taxon>
        <taxon>Ascomycota</taxon>
        <taxon>Pezizomycotina</taxon>
        <taxon>Leotiomycetes</taxon>
        <taxon>Erysiphales</taxon>
        <taxon>Erysiphaceae</taxon>
        <taxon>Erysiphe</taxon>
    </lineage>
</organism>
<evidence type="ECO:0000259" key="5">
    <source>
        <dbReference type="PROSITE" id="PS01031"/>
    </source>
</evidence>
<evidence type="ECO:0000256" key="2">
    <source>
        <dbReference type="PROSITE-ProRule" id="PRU00285"/>
    </source>
</evidence>
<keyword evidence="1" id="KW-0346">Stress response</keyword>
<dbReference type="STRING" id="225359.A0A2S4PY85"/>
<dbReference type="Gene3D" id="2.60.40.790">
    <property type="match status" value="1"/>
</dbReference>
<dbReference type="EMBL" id="PEDP01000211">
    <property type="protein sequence ID" value="POS86991.1"/>
    <property type="molecule type" value="Genomic_DNA"/>
</dbReference>
<sequence>SGKDQSGTSKEAGKDSKDSKDSKEKKEPENTFWVMERSVGEFSRSFGFPVPVDQDAVKASMKNGILSVIVPKAKKQESKKITIQ</sequence>
<dbReference type="InterPro" id="IPR002068">
    <property type="entry name" value="A-crystallin/Hsp20_dom"/>
</dbReference>
<gene>
    <name evidence="6" type="ORF">EPUL_001138</name>
</gene>
<feature type="non-terminal residue" evidence="6">
    <location>
        <position position="1"/>
    </location>
</feature>
<feature type="domain" description="SHSP" evidence="5">
    <location>
        <begin position="1"/>
        <end position="84"/>
    </location>
</feature>
<dbReference type="Pfam" id="PF00011">
    <property type="entry name" value="HSP20"/>
    <property type="match status" value="1"/>
</dbReference>
<proteinExistence type="inferred from homology"/>
<reference evidence="6 7" key="1">
    <citation type="submission" date="2017-10" db="EMBL/GenBank/DDBJ databases">
        <title>Development of genomic resources for the powdery mildew, Erysiphe pulchra.</title>
        <authorList>
            <person name="Wadl P.A."/>
            <person name="Mack B.M."/>
            <person name="Moore G."/>
            <person name="Beltz S.B."/>
        </authorList>
    </citation>
    <scope>NUCLEOTIDE SEQUENCE [LARGE SCALE GENOMIC DNA]</scope>
    <source>
        <strain evidence="6">Cflorida</strain>
    </source>
</reference>
<evidence type="ECO:0000313" key="6">
    <source>
        <dbReference type="EMBL" id="POS86991.1"/>
    </source>
</evidence>
<dbReference type="CDD" id="cd06464">
    <property type="entry name" value="ACD_sHsps-like"/>
    <property type="match status" value="1"/>
</dbReference>
<comment type="caution">
    <text evidence="6">The sequence shown here is derived from an EMBL/GenBank/DDBJ whole genome shotgun (WGS) entry which is preliminary data.</text>
</comment>
<dbReference type="AlphaFoldDB" id="A0A2S4PY85"/>
<dbReference type="InterPro" id="IPR008978">
    <property type="entry name" value="HSP20-like_chaperone"/>
</dbReference>
<dbReference type="PROSITE" id="PS01031">
    <property type="entry name" value="SHSP"/>
    <property type="match status" value="1"/>
</dbReference>
<dbReference type="Proteomes" id="UP000237438">
    <property type="component" value="Unassembled WGS sequence"/>
</dbReference>
<evidence type="ECO:0000256" key="1">
    <source>
        <dbReference type="ARBA" id="ARBA00023016"/>
    </source>
</evidence>
<dbReference type="OrthoDB" id="1431247at2759"/>
<feature type="region of interest" description="Disordered" evidence="4">
    <location>
        <begin position="1"/>
        <end position="31"/>
    </location>
</feature>
<dbReference type="SUPFAM" id="SSF49764">
    <property type="entry name" value="HSP20-like chaperones"/>
    <property type="match status" value="1"/>
</dbReference>
<accession>A0A2S4PY85</accession>
<keyword evidence="7" id="KW-1185">Reference proteome</keyword>